<evidence type="ECO:0000313" key="1">
    <source>
        <dbReference type="EMBL" id="KKN12900.1"/>
    </source>
</evidence>
<feature type="non-terminal residue" evidence="1">
    <location>
        <position position="80"/>
    </location>
</feature>
<dbReference type="AlphaFoldDB" id="A0A0F9N059"/>
<organism evidence="1">
    <name type="scientific">marine sediment metagenome</name>
    <dbReference type="NCBI Taxonomy" id="412755"/>
    <lineage>
        <taxon>unclassified sequences</taxon>
        <taxon>metagenomes</taxon>
        <taxon>ecological metagenomes</taxon>
    </lineage>
</organism>
<reference evidence="1" key="1">
    <citation type="journal article" date="2015" name="Nature">
        <title>Complex archaea that bridge the gap between prokaryotes and eukaryotes.</title>
        <authorList>
            <person name="Spang A."/>
            <person name="Saw J.H."/>
            <person name="Jorgensen S.L."/>
            <person name="Zaremba-Niedzwiedzka K."/>
            <person name="Martijn J."/>
            <person name="Lind A.E."/>
            <person name="van Eijk R."/>
            <person name="Schleper C."/>
            <person name="Guy L."/>
            <person name="Ettema T.J."/>
        </authorList>
    </citation>
    <scope>NUCLEOTIDE SEQUENCE</scope>
</reference>
<sequence>MKEKCKNCGHEKHFISAYMEDGRYPLGKCMTNKCPCKKFQAEDVLTYEEDLKKALKDGRIKGTFSKQKKGCGKIFHDFAN</sequence>
<name>A0A0F9N059_9ZZZZ</name>
<proteinExistence type="predicted"/>
<dbReference type="EMBL" id="LAZR01003981">
    <property type="protein sequence ID" value="KKN12900.1"/>
    <property type="molecule type" value="Genomic_DNA"/>
</dbReference>
<gene>
    <name evidence="1" type="ORF">LCGC14_1011960</name>
</gene>
<protein>
    <submittedName>
        <fullName evidence="1">Uncharacterized protein</fullName>
    </submittedName>
</protein>
<comment type="caution">
    <text evidence="1">The sequence shown here is derived from an EMBL/GenBank/DDBJ whole genome shotgun (WGS) entry which is preliminary data.</text>
</comment>
<accession>A0A0F9N059</accession>